<evidence type="ECO:0008006" key="3">
    <source>
        <dbReference type="Google" id="ProtNLM"/>
    </source>
</evidence>
<keyword evidence="2" id="KW-1185">Reference proteome</keyword>
<organism evidence="1 2">
    <name type="scientific">Lysinimonas soli</name>
    <dbReference type="NCBI Taxonomy" id="1074233"/>
    <lineage>
        <taxon>Bacteria</taxon>
        <taxon>Bacillati</taxon>
        <taxon>Actinomycetota</taxon>
        <taxon>Actinomycetes</taxon>
        <taxon>Micrococcales</taxon>
        <taxon>Microbacteriaceae</taxon>
        <taxon>Lysinimonas</taxon>
    </lineage>
</organism>
<evidence type="ECO:0000313" key="2">
    <source>
        <dbReference type="Proteomes" id="UP001596039"/>
    </source>
</evidence>
<comment type="caution">
    <text evidence="1">The sequence shown here is derived from an EMBL/GenBank/DDBJ whole genome shotgun (WGS) entry which is preliminary data.</text>
</comment>
<dbReference type="RefSeq" id="WP_386740288.1">
    <property type="nucleotide sequence ID" value="NZ_JBHSMG010000002.1"/>
</dbReference>
<dbReference type="EMBL" id="JBHSMG010000002">
    <property type="protein sequence ID" value="MFC5502598.1"/>
    <property type="molecule type" value="Genomic_DNA"/>
</dbReference>
<gene>
    <name evidence="1" type="ORF">ACFPJ4_10150</name>
</gene>
<dbReference type="SUPFAM" id="SSF49899">
    <property type="entry name" value="Concanavalin A-like lectins/glucanases"/>
    <property type="match status" value="1"/>
</dbReference>
<evidence type="ECO:0000313" key="1">
    <source>
        <dbReference type="EMBL" id="MFC5502598.1"/>
    </source>
</evidence>
<name>A0ABW0NTH1_9MICO</name>
<proteinExistence type="predicted"/>
<dbReference type="InterPro" id="IPR013320">
    <property type="entry name" value="ConA-like_dom_sf"/>
</dbReference>
<accession>A0ABW0NTH1</accession>
<dbReference type="Gene3D" id="2.60.120.200">
    <property type="match status" value="1"/>
</dbReference>
<dbReference type="Proteomes" id="UP001596039">
    <property type="component" value="Unassembled WGS sequence"/>
</dbReference>
<sequence>MIDKLTTATTQTTAEPDGTIQFVSNSVPVRAQVAGKWAPIDFALEAVGGYLVPKVAAQAVRFSPGGAGPLAQIRDGSGKWVQEGSPFGDLPKPSITGATATYADVLPGVDLRLTATALGMSEILVLKTAAAAKNSKLKSVHFGVTGSAVSADAFGNARAGADGSKGVIAGSATWWDSSEGSDASGPAGMIAPRPLPQSITADAVTLSVDAAASTPAVQFPLYIDPDWTGGLGAYWYVDQAYANQSYLNGNQATGVQRMGYITAAYSPDGRNHLARAFWSMDTSGVAGRHVLNAHFDVTLTGAFNCNTPSQADLWTTAGAPVGGTWNQTGNVYASMIGTATPTACGAVGFGATAGAAAAANAGASSTVLALRADNENAVSGWKKWAQSASLTITYDSAPVTPDTPQFSSPFRSCAADVRNPAFVNNAASALTMAANSSDPDGTNISVSFDIAGVDGSGNLGSTLHTYTSSTHAAGAFSGVIPQNALGVGKYAWRAHAFDGTDWSGYSGWCYFEVQNSGPSLPTVHEVNSGGTTISPATGTVGKPITVKLTSSTLGTAAAQFGYWWTNTAAVNPSPIPPVTFGPRDDYYDGNTMHDPTGQPLCPEREGAEWFACPDSSGSATITVAPIDAPHATLWVVAYDGAGNVSTNLATSTDPSEATGLEVATSGDTTSVQYANSSGGDFWNADDFTSGTIPDRNSSHSTSNMTVPADDIEAMPGDSPLADAQTLSFHGGTDTLYDFPSSSGWASATFSTLNWTTNWSPPAVNLGEIKPYPTDGSTTVPDGMTTLYDCLGSFHYSAITANCNGTNNAAHPIGLIWTASTASQNATSPLYYCGVGVQETHTLCSGGSLLGYVQPAFEQGTALDTVALGSDDTTHGWTISAWVDFNPNGEDLSGMPYTSMALGYDNTFGVGVAPDGRWQLCWPDWGPPAYTPCITGPNVTPSTWTYISVIWDPVNSQLRLVVNGQVSNATVASRQSQSTMGGPTNHTLLVGAGAADQSTEWNGYIDDITSFPGVADSLQLANLKNENAPQ</sequence>
<reference evidence="2" key="1">
    <citation type="journal article" date="2019" name="Int. J. Syst. Evol. Microbiol.">
        <title>The Global Catalogue of Microorganisms (GCM) 10K type strain sequencing project: providing services to taxonomists for standard genome sequencing and annotation.</title>
        <authorList>
            <consortium name="The Broad Institute Genomics Platform"/>
            <consortium name="The Broad Institute Genome Sequencing Center for Infectious Disease"/>
            <person name="Wu L."/>
            <person name="Ma J."/>
        </authorList>
    </citation>
    <scope>NUCLEOTIDE SEQUENCE [LARGE SCALE GENOMIC DNA]</scope>
    <source>
        <strain evidence="2">CGMCC 4.6997</strain>
    </source>
</reference>
<protein>
    <recommendedName>
        <fullName evidence="3">LamG domain-containing protein</fullName>
    </recommendedName>
</protein>